<comment type="caution">
    <text evidence="4">The sequence shown here is derived from an EMBL/GenBank/DDBJ whole genome shotgun (WGS) entry which is preliminary data.</text>
</comment>
<dbReference type="Gene3D" id="3.30.457.10">
    <property type="entry name" value="Copper amine oxidase-like, N-terminal domain"/>
    <property type="match status" value="1"/>
</dbReference>
<dbReference type="EMBL" id="JAGGLG010000001">
    <property type="protein sequence ID" value="MBP2016790.1"/>
    <property type="molecule type" value="Genomic_DNA"/>
</dbReference>
<feature type="signal peptide" evidence="2">
    <location>
        <begin position="1"/>
        <end position="22"/>
    </location>
</feature>
<protein>
    <recommendedName>
        <fullName evidence="3">Copper amine oxidase-like N-terminal domain-containing protein</fullName>
    </recommendedName>
</protein>
<dbReference type="InterPro" id="IPR036582">
    <property type="entry name" value="Mao_N_sf"/>
</dbReference>
<proteinExistence type="predicted"/>
<evidence type="ECO:0000313" key="5">
    <source>
        <dbReference type="Proteomes" id="UP001519289"/>
    </source>
</evidence>
<sequence length="391" mass="40764">MRRFALPLLLLWLLSLPLPALADAPVRLVINGVEIRPDVPPMIQDGRTLVPIRFLAEPLGFAVAWDGDTGTVTLSGPKVIQLTVGRDEAVVDGAAVVLDAPAVNVGGRVLIPLRFVAEQLGAEVGWDGESRTVAVSAPWLPAEAVVNPAVLAALGEPAWLVGGRAFGDFTVTMEVLGAELSGSAQFDAFRDGEDFLVLVRMRADGLGLGAQTGVATVRGRTWVLGRDGSWEPQPPEAPVQVPMLPEDGLGASLRVGLLPFGAEALASAQVSRGEEVVDGVVYDVTTVSLDEAAVRAWLGEAAATLADAGFSATFWAERGTGLLKRADLALRAEDPLGTVFRLHGSLHFEPWAQPIPFPPEILAESRAEAPGRAPGASHCEGVSGAAGPGCA</sequence>
<reference evidence="4 5" key="1">
    <citation type="submission" date="2021-03" db="EMBL/GenBank/DDBJ databases">
        <title>Genomic Encyclopedia of Type Strains, Phase IV (KMG-IV): sequencing the most valuable type-strain genomes for metagenomic binning, comparative biology and taxonomic classification.</title>
        <authorList>
            <person name="Goeker M."/>
        </authorList>
    </citation>
    <scope>NUCLEOTIDE SEQUENCE [LARGE SCALE GENOMIC DNA]</scope>
    <source>
        <strain evidence="4 5">DSM 27138</strain>
    </source>
</reference>
<keyword evidence="2" id="KW-0732">Signal</keyword>
<evidence type="ECO:0000313" key="4">
    <source>
        <dbReference type="EMBL" id="MBP2016790.1"/>
    </source>
</evidence>
<evidence type="ECO:0000256" key="2">
    <source>
        <dbReference type="SAM" id="SignalP"/>
    </source>
</evidence>
<feature type="region of interest" description="Disordered" evidence="1">
    <location>
        <begin position="366"/>
        <end position="391"/>
    </location>
</feature>
<evidence type="ECO:0000256" key="1">
    <source>
        <dbReference type="SAM" id="MobiDB-lite"/>
    </source>
</evidence>
<dbReference type="Pfam" id="PF07833">
    <property type="entry name" value="Cu_amine_oxidN1"/>
    <property type="match status" value="1"/>
</dbReference>
<dbReference type="Proteomes" id="UP001519289">
    <property type="component" value="Unassembled WGS sequence"/>
</dbReference>
<accession>A0ABS4JML4</accession>
<keyword evidence="5" id="KW-1185">Reference proteome</keyword>
<name>A0ABS4JML4_9FIRM</name>
<dbReference type="SUPFAM" id="SSF55383">
    <property type="entry name" value="Copper amine oxidase, domain N"/>
    <property type="match status" value="1"/>
</dbReference>
<dbReference type="Gene3D" id="2.50.20.20">
    <property type="match status" value="1"/>
</dbReference>
<dbReference type="InterPro" id="IPR012854">
    <property type="entry name" value="Cu_amine_oxidase-like_N"/>
</dbReference>
<feature type="domain" description="Copper amine oxidase-like N-terminal" evidence="3">
    <location>
        <begin position="29"/>
        <end position="134"/>
    </location>
</feature>
<dbReference type="RefSeq" id="WP_209464938.1">
    <property type="nucleotide sequence ID" value="NZ_JAGGLG010000001.1"/>
</dbReference>
<gene>
    <name evidence="4" type="ORF">J2Z79_000163</name>
</gene>
<evidence type="ECO:0000259" key="3">
    <source>
        <dbReference type="Pfam" id="PF07833"/>
    </source>
</evidence>
<organism evidence="4 5">
    <name type="scientific">Symbiobacterium terraclitae</name>
    <dbReference type="NCBI Taxonomy" id="557451"/>
    <lineage>
        <taxon>Bacteria</taxon>
        <taxon>Bacillati</taxon>
        <taxon>Bacillota</taxon>
        <taxon>Clostridia</taxon>
        <taxon>Eubacteriales</taxon>
        <taxon>Symbiobacteriaceae</taxon>
        <taxon>Symbiobacterium</taxon>
    </lineage>
</organism>
<feature type="chain" id="PRO_5046621584" description="Copper amine oxidase-like N-terminal domain-containing protein" evidence="2">
    <location>
        <begin position="23"/>
        <end position="391"/>
    </location>
</feature>